<dbReference type="Proteomes" id="UP000067111">
    <property type="component" value="Unassembled WGS sequence"/>
</dbReference>
<feature type="signal peptide" evidence="13">
    <location>
        <begin position="1"/>
        <end position="25"/>
    </location>
</feature>
<dbReference type="InterPro" id="IPR043137">
    <property type="entry name" value="GGT_ssub_C"/>
</dbReference>
<dbReference type="PRINTS" id="PR01210">
    <property type="entry name" value="GGTRANSPTASE"/>
</dbReference>
<comment type="catalytic activity">
    <reaction evidence="2 11">
        <text>glutathione + H2O = L-cysteinylglycine + L-glutamate</text>
        <dbReference type="Rhea" id="RHEA:28807"/>
        <dbReference type="ChEBI" id="CHEBI:15377"/>
        <dbReference type="ChEBI" id="CHEBI:29985"/>
        <dbReference type="ChEBI" id="CHEBI:57925"/>
        <dbReference type="ChEBI" id="CHEBI:61694"/>
        <dbReference type="EC" id="3.4.19.13"/>
    </reaction>
</comment>
<keyword evidence="13" id="KW-0732">Signal</keyword>
<dbReference type="GO" id="GO:0006750">
    <property type="term" value="P:glutathione biosynthetic process"/>
    <property type="evidence" value="ECO:0007669"/>
    <property type="project" value="UniProtKB-KW"/>
</dbReference>
<dbReference type="OrthoDB" id="5297205at2"/>
<protein>
    <recommendedName>
        <fullName evidence="11">Glutathione hydrolase proenzyme</fullName>
        <ecNumber evidence="11">2.3.2.2</ecNumber>
        <ecNumber evidence="11">3.4.19.13</ecNumber>
    </recommendedName>
    <component>
        <recommendedName>
            <fullName evidence="11">Glutathione hydrolase large chain</fullName>
        </recommendedName>
    </component>
    <component>
        <recommendedName>
            <fullName evidence="11">Glutathione hydrolase small chain</fullName>
        </recommendedName>
    </component>
</protein>
<evidence type="ECO:0000256" key="5">
    <source>
        <dbReference type="ARBA" id="ARBA00022801"/>
    </source>
</evidence>
<dbReference type="PANTHER" id="PTHR43199">
    <property type="entry name" value="GLUTATHIONE HYDROLASE"/>
    <property type="match status" value="1"/>
</dbReference>
<comment type="pathway">
    <text evidence="11">Sulfur metabolism; glutathione metabolism.</text>
</comment>
<accession>A0A0X7K618</accession>
<keyword evidence="7 11" id="KW-0012">Acyltransferase</keyword>
<organism evidence="14 15">
    <name type="scientific">Pseudomonas palleroniana</name>
    <dbReference type="NCBI Taxonomy" id="191390"/>
    <lineage>
        <taxon>Bacteria</taxon>
        <taxon>Pseudomonadati</taxon>
        <taxon>Pseudomonadota</taxon>
        <taxon>Gammaproteobacteria</taxon>
        <taxon>Pseudomonadales</taxon>
        <taxon>Pseudomonadaceae</taxon>
        <taxon>Pseudomonas</taxon>
    </lineage>
</organism>
<feature type="active site" description="Nucleophile" evidence="9">
    <location>
        <position position="423"/>
    </location>
</feature>
<evidence type="ECO:0000256" key="1">
    <source>
        <dbReference type="ARBA" id="ARBA00001049"/>
    </source>
</evidence>
<keyword evidence="6 11" id="KW-0865">Zymogen</keyword>
<evidence type="ECO:0000256" key="13">
    <source>
        <dbReference type="SAM" id="SignalP"/>
    </source>
</evidence>
<evidence type="ECO:0000256" key="2">
    <source>
        <dbReference type="ARBA" id="ARBA00001089"/>
    </source>
</evidence>
<evidence type="ECO:0000256" key="8">
    <source>
        <dbReference type="ARBA" id="ARBA00047417"/>
    </source>
</evidence>
<dbReference type="UniPathway" id="UPA00204"/>
<comment type="catalytic activity">
    <reaction evidence="1 11">
        <text>an S-substituted glutathione + H2O = an S-substituted L-cysteinylglycine + L-glutamate</text>
        <dbReference type="Rhea" id="RHEA:59468"/>
        <dbReference type="ChEBI" id="CHEBI:15377"/>
        <dbReference type="ChEBI" id="CHEBI:29985"/>
        <dbReference type="ChEBI" id="CHEBI:90779"/>
        <dbReference type="ChEBI" id="CHEBI:143103"/>
        <dbReference type="EC" id="3.4.19.13"/>
    </reaction>
</comment>
<dbReference type="InterPro" id="IPR051792">
    <property type="entry name" value="GGT_bact"/>
</dbReference>
<comment type="subunit">
    <text evidence="11">This enzyme consists of two polypeptide chains, which are synthesized in precursor form from a single polypeptide.</text>
</comment>
<dbReference type="GO" id="GO:0006751">
    <property type="term" value="P:glutathione catabolic process"/>
    <property type="evidence" value="ECO:0007669"/>
    <property type="project" value="UniProtKB-UniRule"/>
</dbReference>
<feature type="binding site" evidence="10">
    <location>
        <position position="463"/>
    </location>
    <ligand>
        <name>L-glutamate</name>
        <dbReference type="ChEBI" id="CHEBI:29985"/>
    </ligand>
</feature>
<dbReference type="Gene3D" id="1.10.246.130">
    <property type="match status" value="1"/>
</dbReference>
<comment type="catalytic activity">
    <reaction evidence="8 11">
        <text>an N-terminal (5-L-glutamyl)-[peptide] + an alpha-amino acid = 5-L-glutamyl amino acid + an N-terminal L-alpha-aminoacyl-[peptide]</text>
        <dbReference type="Rhea" id="RHEA:23904"/>
        <dbReference type="Rhea" id="RHEA-COMP:9780"/>
        <dbReference type="Rhea" id="RHEA-COMP:9795"/>
        <dbReference type="ChEBI" id="CHEBI:77644"/>
        <dbReference type="ChEBI" id="CHEBI:78597"/>
        <dbReference type="ChEBI" id="CHEBI:78599"/>
        <dbReference type="ChEBI" id="CHEBI:78608"/>
        <dbReference type="EC" id="2.3.2.2"/>
    </reaction>
</comment>
<proteinExistence type="inferred from homology"/>
<dbReference type="SUPFAM" id="SSF56235">
    <property type="entry name" value="N-terminal nucleophile aminohydrolases (Ntn hydrolases)"/>
    <property type="match status" value="1"/>
</dbReference>
<dbReference type="RefSeq" id="WP_060754787.1">
    <property type="nucleotide sequence ID" value="NZ_LRMR01000016.1"/>
</dbReference>
<evidence type="ECO:0000256" key="10">
    <source>
        <dbReference type="PIRSR" id="PIRSR600101-2"/>
    </source>
</evidence>
<feature type="compositionally biased region" description="Basic and acidic residues" evidence="12">
    <location>
        <begin position="599"/>
        <end position="609"/>
    </location>
</feature>
<dbReference type="InterPro" id="IPR029055">
    <property type="entry name" value="Ntn_hydrolases_N"/>
</dbReference>
<dbReference type="EC" id="3.4.19.13" evidence="11"/>
<dbReference type="NCBIfam" id="TIGR00066">
    <property type="entry name" value="g_glut_trans"/>
    <property type="match status" value="1"/>
</dbReference>
<dbReference type="PROSITE" id="PS51257">
    <property type="entry name" value="PROKAR_LIPOPROTEIN"/>
    <property type="match status" value="1"/>
</dbReference>
<keyword evidence="11" id="KW-0317">Glutathione biosynthesis</keyword>
<evidence type="ECO:0000256" key="12">
    <source>
        <dbReference type="SAM" id="MobiDB-lite"/>
    </source>
</evidence>
<evidence type="ECO:0000256" key="7">
    <source>
        <dbReference type="ARBA" id="ARBA00023315"/>
    </source>
</evidence>
<reference evidence="15" key="1">
    <citation type="submission" date="2016-01" db="EMBL/GenBank/DDBJ databases">
        <authorList>
            <person name="Gamez R.M."/>
            <person name="Rodriguez F."/>
            <person name="Bernal J.F."/>
            <person name="Agarwala R."/>
            <person name="Landsman D."/>
            <person name="Marino-Ramirez L."/>
        </authorList>
    </citation>
    <scope>NUCLEOTIDE SEQUENCE [LARGE SCALE GENOMIC DNA]</scope>
    <source>
        <strain evidence="15">Ps006</strain>
    </source>
</reference>
<dbReference type="GO" id="GO:0103068">
    <property type="term" value="F:leukotriene C4 gamma-glutamyl transferase activity"/>
    <property type="evidence" value="ECO:0007669"/>
    <property type="project" value="UniProtKB-EC"/>
</dbReference>
<dbReference type="EC" id="2.3.2.2" evidence="11"/>
<keyword evidence="4 11" id="KW-0808">Transferase</keyword>
<keyword evidence="5 11" id="KW-0378">Hydrolase</keyword>
<sequence>MNGVQRVLSISRRQLSMVAAAFALAGCHTPVTEQPPAPELGSGYRSDLVTQHAERHMAAAANPLAAEAGREMLRQGGSAIDAAIAMQAVLTLVEPQSSGIGGGAFIMLWDGQTVHAYDGRETAPAGATERLFLKADGTPMAFPEAQIGGRSVGTPGVLRALEMAHKQTGHLQWAKLFEPAIRLSEQGFAISPRLHALIAADRYIAQSPEMAAYFLNADGTPKATGTLLKNPALANVFKRIAKEGPDALYHGPIADEIARKVQGNRNAGSLSQADLKGYVAKERTPLCTDYKQYRVCGMPPPSSGGIAVAQILGTLQAVQARDPRLAIAPMAPVKSASPAGLEPSPEAVHLIAEAGRLAFADRALYVADSDFTPVPVAGLVAPDYLAQRATLIGERSMGIAKPGRPAGIQVAYAPDRSPLRISTSQVVAVDDQGGAVSMTTTVEAAFGSHVMVQGFLLNNQMTDFSFIPEENGQPVANRVEPGKRPRSAMAPTLVFDRKSGELLATVGSPGGSQIIEYVSKSLVAMLDWNLDPQAAISLPNFGSRNGATELEAGLFSPGLKQALQDKGHTLSEIEMTSGIQAIVRTRDAQGKVSLSGGADPRREGEAVGD</sequence>
<feature type="chain" id="PRO_5007064134" description="Glutathione hydrolase proenzyme" evidence="13">
    <location>
        <begin position="26"/>
        <end position="609"/>
    </location>
</feature>
<dbReference type="InterPro" id="IPR000101">
    <property type="entry name" value="GGT_peptidase"/>
</dbReference>
<dbReference type="AlphaFoldDB" id="A0A0X7K618"/>
<feature type="binding site" evidence="10">
    <location>
        <position position="120"/>
    </location>
    <ligand>
        <name>L-glutamate</name>
        <dbReference type="ChEBI" id="CHEBI:29985"/>
    </ligand>
</feature>
<comment type="caution">
    <text evidence="14">The sequence shown here is derived from an EMBL/GenBank/DDBJ whole genome shotgun (WGS) entry which is preliminary data.</text>
</comment>
<evidence type="ECO:0000256" key="3">
    <source>
        <dbReference type="ARBA" id="ARBA00009381"/>
    </source>
</evidence>
<evidence type="ECO:0000256" key="6">
    <source>
        <dbReference type="ARBA" id="ARBA00023145"/>
    </source>
</evidence>
<dbReference type="Pfam" id="PF01019">
    <property type="entry name" value="G_glu_transpept"/>
    <property type="match status" value="1"/>
</dbReference>
<dbReference type="InterPro" id="IPR043138">
    <property type="entry name" value="GGT_lsub"/>
</dbReference>
<evidence type="ECO:0000256" key="4">
    <source>
        <dbReference type="ARBA" id="ARBA00022679"/>
    </source>
</evidence>
<evidence type="ECO:0000313" key="14">
    <source>
        <dbReference type="EMBL" id="KWU50170.1"/>
    </source>
</evidence>
<dbReference type="PANTHER" id="PTHR43199:SF1">
    <property type="entry name" value="GLUTATHIONE HYDROLASE PROENZYME"/>
    <property type="match status" value="1"/>
</dbReference>
<evidence type="ECO:0000313" key="15">
    <source>
        <dbReference type="Proteomes" id="UP000067111"/>
    </source>
</evidence>
<evidence type="ECO:0000256" key="11">
    <source>
        <dbReference type="RuleBase" id="RU368036"/>
    </source>
</evidence>
<feature type="region of interest" description="Disordered" evidence="12">
    <location>
        <begin position="590"/>
        <end position="609"/>
    </location>
</feature>
<gene>
    <name evidence="14" type="ORF">AWV77_13715</name>
</gene>
<dbReference type="EMBL" id="LRMR01000016">
    <property type="protein sequence ID" value="KWU50170.1"/>
    <property type="molecule type" value="Genomic_DNA"/>
</dbReference>
<dbReference type="GO" id="GO:0036374">
    <property type="term" value="F:glutathione hydrolase activity"/>
    <property type="evidence" value="ECO:0007669"/>
    <property type="project" value="UniProtKB-UniRule"/>
</dbReference>
<evidence type="ECO:0000256" key="9">
    <source>
        <dbReference type="PIRSR" id="PIRSR600101-1"/>
    </source>
</evidence>
<feature type="binding site" evidence="10">
    <location>
        <position position="511"/>
    </location>
    <ligand>
        <name>L-glutamate</name>
        <dbReference type="ChEBI" id="CHEBI:29985"/>
    </ligand>
</feature>
<comment type="PTM">
    <text evidence="11">Cleaved by autocatalysis into a large and a small subunit.</text>
</comment>
<dbReference type="Gene3D" id="3.60.20.40">
    <property type="match status" value="1"/>
</dbReference>
<comment type="similarity">
    <text evidence="3 11">Belongs to the gamma-glutamyltransferase family.</text>
</comment>
<name>A0A0X7K618_9PSED</name>